<evidence type="ECO:0000313" key="2">
    <source>
        <dbReference type="Proteomes" id="UP000186666"/>
    </source>
</evidence>
<sequence>MAAKRQKLIYFGKRDDAIWDAIQGIPAGDQNYHMKEAFRMYFLAQEVEAIKPKTLIKTAPLVENEDHTKKINLGKLTGSMIL</sequence>
<dbReference type="EMBL" id="FTNK01000011">
    <property type="protein sequence ID" value="SIR35122.1"/>
    <property type="molecule type" value="Genomic_DNA"/>
</dbReference>
<proteinExistence type="predicted"/>
<evidence type="ECO:0000313" key="1">
    <source>
        <dbReference type="EMBL" id="SIR35122.1"/>
    </source>
</evidence>
<name>A0ABY1K788_9BACL</name>
<organism evidence="1 2">
    <name type="scientific">Paenibacillus macquariensis</name>
    <dbReference type="NCBI Taxonomy" id="948756"/>
    <lineage>
        <taxon>Bacteria</taxon>
        <taxon>Bacillati</taxon>
        <taxon>Bacillota</taxon>
        <taxon>Bacilli</taxon>
        <taxon>Bacillales</taxon>
        <taxon>Paenibacillaceae</taxon>
        <taxon>Paenibacillus</taxon>
    </lineage>
</organism>
<gene>
    <name evidence="1" type="ORF">SAMN05421578_111144</name>
</gene>
<protein>
    <submittedName>
        <fullName evidence="1">Uncharacterized protein</fullName>
    </submittedName>
</protein>
<keyword evidence="2" id="KW-1185">Reference proteome</keyword>
<dbReference type="Proteomes" id="UP000186666">
    <property type="component" value="Unassembled WGS sequence"/>
</dbReference>
<reference evidence="1 2" key="1">
    <citation type="submission" date="2017-01" db="EMBL/GenBank/DDBJ databases">
        <authorList>
            <person name="Varghese N."/>
            <person name="Submissions S."/>
        </authorList>
    </citation>
    <scope>NUCLEOTIDE SEQUENCE [LARGE SCALE GENOMIC DNA]</scope>
    <source>
        <strain evidence="1 2">ATCC 23464</strain>
    </source>
</reference>
<accession>A0ABY1K788</accession>
<comment type="caution">
    <text evidence="1">The sequence shown here is derived from an EMBL/GenBank/DDBJ whole genome shotgun (WGS) entry which is preliminary data.</text>
</comment>
<dbReference type="RefSeq" id="WP_068583984.1">
    <property type="nucleotide sequence ID" value="NZ_FTNK01000011.1"/>
</dbReference>